<protein>
    <submittedName>
        <fullName evidence="1">Uncharacterized protein</fullName>
    </submittedName>
</protein>
<dbReference type="EMBL" id="LAZR01002548">
    <property type="protein sequence ID" value="KKN28615.1"/>
    <property type="molecule type" value="Genomic_DNA"/>
</dbReference>
<gene>
    <name evidence="1" type="ORF">LCGC14_0852600</name>
</gene>
<dbReference type="AlphaFoldDB" id="A0A0F9P9T8"/>
<name>A0A0F9P9T8_9ZZZZ</name>
<organism evidence="1">
    <name type="scientific">marine sediment metagenome</name>
    <dbReference type="NCBI Taxonomy" id="412755"/>
    <lineage>
        <taxon>unclassified sequences</taxon>
        <taxon>metagenomes</taxon>
        <taxon>ecological metagenomes</taxon>
    </lineage>
</organism>
<sequence length="215" mass="25308">MNEHLTTDQYVKELITKFNKLQDSYLKESYDLLKEIYDIRKEQNSDYTIVDLENEEGLEEHRGKIRPLLKYSNISDEVRELQEGGELSNSQVFLMANLPNEMQDDESQKKIANLLINKEIIPQDLIGQINQYKILKMINSYNKMEFENRIVLSSVYEMKRIAGILRDHKDILSSPKYHQKLNENFELLERNFKNIMSEEQSLPSKTADALRGKSE</sequence>
<proteinExistence type="predicted"/>
<evidence type="ECO:0000313" key="1">
    <source>
        <dbReference type="EMBL" id="KKN28615.1"/>
    </source>
</evidence>
<reference evidence="1" key="1">
    <citation type="journal article" date="2015" name="Nature">
        <title>Complex archaea that bridge the gap between prokaryotes and eukaryotes.</title>
        <authorList>
            <person name="Spang A."/>
            <person name="Saw J.H."/>
            <person name="Jorgensen S.L."/>
            <person name="Zaremba-Niedzwiedzka K."/>
            <person name="Martijn J."/>
            <person name="Lind A.E."/>
            <person name="van Eijk R."/>
            <person name="Schleper C."/>
            <person name="Guy L."/>
            <person name="Ettema T.J."/>
        </authorList>
    </citation>
    <scope>NUCLEOTIDE SEQUENCE</scope>
</reference>
<comment type="caution">
    <text evidence="1">The sequence shown here is derived from an EMBL/GenBank/DDBJ whole genome shotgun (WGS) entry which is preliminary data.</text>
</comment>
<accession>A0A0F9P9T8</accession>